<feature type="region of interest" description="Disordered" evidence="1">
    <location>
        <begin position="57"/>
        <end position="120"/>
    </location>
</feature>
<proteinExistence type="predicted"/>
<keyword evidence="3" id="KW-1185">Reference proteome</keyword>
<protein>
    <submittedName>
        <fullName evidence="2">Uncharacterized protein</fullName>
    </submittedName>
</protein>
<dbReference type="Proteomes" id="UP000054498">
    <property type="component" value="Unassembled WGS sequence"/>
</dbReference>
<gene>
    <name evidence="2" type="ORF">MNEG_7841</name>
</gene>
<organism evidence="2 3">
    <name type="scientific">Monoraphidium neglectum</name>
    <dbReference type="NCBI Taxonomy" id="145388"/>
    <lineage>
        <taxon>Eukaryota</taxon>
        <taxon>Viridiplantae</taxon>
        <taxon>Chlorophyta</taxon>
        <taxon>core chlorophytes</taxon>
        <taxon>Chlorophyceae</taxon>
        <taxon>CS clade</taxon>
        <taxon>Sphaeropleales</taxon>
        <taxon>Selenastraceae</taxon>
        <taxon>Monoraphidium</taxon>
    </lineage>
</organism>
<feature type="compositionally biased region" description="Basic and acidic residues" evidence="1">
    <location>
        <begin position="57"/>
        <end position="74"/>
    </location>
</feature>
<reference evidence="2 3" key="1">
    <citation type="journal article" date="2013" name="BMC Genomics">
        <title>Reconstruction of the lipid metabolism for the microalga Monoraphidium neglectum from its genome sequence reveals characteristics suitable for biofuel production.</title>
        <authorList>
            <person name="Bogen C."/>
            <person name="Al-Dilaimi A."/>
            <person name="Albersmeier A."/>
            <person name="Wichmann J."/>
            <person name="Grundmann M."/>
            <person name="Rupp O."/>
            <person name="Lauersen K.J."/>
            <person name="Blifernez-Klassen O."/>
            <person name="Kalinowski J."/>
            <person name="Goesmann A."/>
            <person name="Mussgnug J.H."/>
            <person name="Kruse O."/>
        </authorList>
    </citation>
    <scope>NUCLEOTIDE SEQUENCE [LARGE SCALE GENOMIC DNA]</scope>
    <source>
        <strain evidence="2 3">SAG 48.87</strain>
    </source>
</reference>
<evidence type="ECO:0000313" key="3">
    <source>
        <dbReference type="Proteomes" id="UP000054498"/>
    </source>
</evidence>
<feature type="region of interest" description="Disordered" evidence="1">
    <location>
        <begin position="1"/>
        <end position="30"/>
    </location>
</feature>
<sequence>MESDRFSDEDPAPPDAPPRGAPDAGLGSSLYRGLQGAKRALASALFHYALVVPDKSRKDASLADMEDMRSRLSPDDDDDASESSDDGGDFDDADDGGAPPASGSSASSGGSRTFSRTASGRPLRRFGTLKELRGDLEFKEAVVGGWRPAV</sequence>
<dbReference type="EMBL" id="KK101645">
    <property type="protein sequence ID" value="KIZ00125.1"/>
    <property type="molecule type" value="Genomic_DNA"/>
</dbReference>
<dbReference type="AlphaFoldDB" id="A0A0D2MA07"/>
<feature type="compositionally biased region" description="Low complexity" evidence="1">
    <location>
        <begin position="96"/>
        <end position="120"/>
    </location>
</feature>
<evidence type="ECO:0000313" key="2">
    <source>
        <dbReference type="EMBL" id="KIZ00125.1"/>
    </source>
</evidence>
<dbReference type="RefSeq" id="XP_013899144.1">
    <property type="nucleotide sequence ID" value="XM_014043690.1"/>
</dbReference>
<accession>A0A0D2MA07</accession>
<dbReference type="KEGG" id="mng:MNEG_7841"/>
<evidence type="ECO:0000256" key="1">
    <source>
        <dbReference type="SAM" id="MobiDB-lite"/>
    </source>
</evidence>
<dbReference type="GeneID" id="25740717"/>
<feature type="compositionally biased region" description="Acidic residues" evidence="1">
    <location>
        <begin position="75"/>
        <end position="95"/>
    </location>
</feature>
<name>A0A0D2MA07_9CHLO</name>